<accession>A0ABY7XQ45</accession>
<dbReference type="EMBL" id="CP078075">
    <property type="protein sequence ID" value="WDM43293.1"/>
    <property type="molecule type" value="Genomic_DNA"/>
</dbReference>
<evidence type="ECO:0000313" key="2">
    <source>
        <dbReference type="EMBL" id="WDM43293.1"/>
    </source>
</evidence>
<dbReference type="Proteomes" id="UP001215097">
    <property type="component" value="Chromosome"/>
</dbReference>
<feature type="coiled-coil region" evidence="1">
    <location>
        <begin position="33"/>
        <end position="60"/>
    </location>
</feature>
<proteinExistence type="predicted"/>
<evidence type="ECO:0000313" key="3">
    <source>
        <dbReference type="Proteomes" id="UP001215097"/>
    </source>
</evidence>
<reference evidence="2 3" key="1">
    <citation type="submission" date="2021-06" db="EMBL/GenBank/DDBJ databases">
        <title>Genome-based taxonomic framework of Microbacterium strains isolated from marine environment, the description of four new species and reclassification of four preexisting species.</title>
        <authorList>
            <person name="Lee S.D."/>
            <person name="Kim S.-M."/>
            <person name="Byeon Y.-S."/>
            <person name="Yang H.L."/>
            <person name="Kim I.S."/>
        </authorList>
    </citation>
    <scope>NUCLEOTIDE SEQUENCE [LARGE SCALE GENOMIC DNA]</scope>
    <source>
        <strain evidence="2 3">KACC 14465</strain>
    </source>
</reference>
<gene>
    <name evidence="2" type="ORF">KV395_08540</name>
</gene>
<organism evidence="2 3">
    <name type="scientific">Microbacterium luteolum</name>
    <name type="common">Aureobacterium luteolum</name>
    <dbReference type="NCBI Taxonomy" id="69367"/>
    <lineage>
        <taxon>Bacteria</taxon>
        <taxon>Bacillati</taxon>
        <taxon>Actinomycetota</taxon>
        <taxon>Actinomycetes</taxon>
        <taxon>Micrococcales</taxon>
        <taxon>Microbacteriaceae</taxon>
        <taxon>Microbacterium</taxon>
    </lineage>
</organism>
<sequence length="71" mass="7991">MGMSQVELQRRVEQNANDTVEIYDLLKTMNGTLTEHTRRLDGLAEQVGELKAQQGELKAQSGEILGILKHR</sequence>
<keyword evidence="3" id="KW-1185">Reference proteome</keyword>
<name>A0ABY7XQ45_MICLT</name>
<protein>
    <submittedName>
        <fullName evidence="2">Uncharacterized protein</fullName>
    </submittedName>
</protein>
<evidence type="ECO:0000256" key="1">
    <source>
        <dbReference type="SAM" id="Coils"/>
    </source>
</evidence>
<keyword evidence="1" id="KW-0175">Coiled coil</keyword>